<feature type="transmembrane region" description="Helical" evidence="1">
    <location>
        <begin position="236"/>
        <end position="254"/>
    </location>
</feature>
<reference evidence="3 4" key="1">
    <citation type="submission" date="2018-06" db="EMBL/GenBank/DDBJ databases">
        <title>Extensive metabolic versatility and redundancy in microbially diverse, dynamic hydrothermal sediments.</title>
        <authorList>
            <person name="Dombrowski N."/>
            <person name="Teske A."/>
            <person name="Baker B.J."/>
        </authorList>
    </citation>
    <scope>NUCLEOTIDE SEQUENCE [LARGE SCALE GENOMIC DNA]</scope>
    <source>
        <strain evidence="3">B66_G16</strain>
    </source>
</reference>
<feature type="transmembrane region" description="Helical" evidence="1">
    <location>
        <begin position="143"/>
        <end position="164"/>
    </location>
</feature>
<keyword evidence="1" id="KW-0472">Membrane</keyword>
<keyword evidence="1" id="KW-1133">Transmembrane helix</keyword>
<evidence type="ECO:0000313" key="4">
    <source>
        <dbReference type="Proteomes" id="UP000278475"/>
    </source>
</evidence>
<dbReference type="SUPFAM" id="SSF103481">
    <property type="entry name" value="Multidrug resistance efflux transporter EmrE"/>
    <property type="match status" value="2"/>
</dbReference>
<dbReference type="InterPro" id="IPR000620">
    <property type="entry name" value="EamA_dom"/>
</dbReference>
<evidence type="ECO:0000313" key="3">
    <source>
        <dbReference type="EMBL" id="RLE48750.1"/>
    </source>
</evidence>
<dbReference type="EMBL" id="QMQV01000060">
    <property type="protein sequence ID" value="RLE48750.1"/>
    <property type="molecule type" value="Genomic_DNA"/>
</dbReference>
<keyword evidence="1" id="KW-0812">Transmembrane</keyword>
<feature type="transmembrane region" description="Helical" evidence="1">
    <location>
        <begin position="61"/>
        <end position="79"/>
    </location>
</feature>
<dbReference type="AlphaFoldDB" id="A0A497EPY3"/>
<feature type="transmembrane region" description="Helical" evidence="1">
    <location>
        <begin position="117"/>
        <end position="137"/>
    </location>
</feature>
<feature type="domain" description="EamA" evidence="2">
    <location>
        <begin position="2"/>
        <end position="133"/>
    </location>
</feature>
<evidence type="ECO:0000256" key="1">
    <source>
        <dbReference type="SAM" id="Phobius"/>
    </source>
</evidence>
<proteinExistence type="predicted"/>
<organism evidence="3 4">
    <name type="scientific">Thermoproteota archaeon</name>
    <dbReference type="NCBI Taxonomy" id="2056631"/>
    <lineage>
        <taxon>Archaea</taxon>
        <taxon>Thermoproteota</taxon>
    </lineage>
</organism>
<protein>
    <recommendedName>
        <fullName evidence="2">EamA domain-containing protein</fullName>
    </recommendedName>
</protein>
<feature type="transmembrane region" description="Helical" evidence="1">
    <location>
        <begin position="28"/>
        <end position="49"/>
    </location>
</feature>
<feature type="transmembrane region" description="Helical" evidence="1">
    <location>
        <begin position="204"/>
        <end position="224"/>
    </location>
</feature>
<dbReference type="InterPro" id="IPR037185">
    <property type="entry name" value="EmrE-like"/>
</dbReference>
<feature type="domain" description="EamA" evidence="2">
    <location>
        <begin position="146"/>
        <end position="276"/>
    </location>
</feature>
<comment type="caution">
    <text evidence="3">The sequence shown here is derived from an EMBL/GenBank/DDBJ whole genome shotgun (WGS) entry which is preliminary data.</text>
</comment>
<evidence type="ECO:0000259" key="2">
    <source>
        <dbReference type="Pfam" id="PF00892"/>
    </source>
</evidence>
<dbReference type="Proteomes" id="UP000278475">
    <property type="component" value="Unassembled WGS sequence"/>
</dbReference>
<gene>
    <name evidence="3" type="ORF">DRJ31_06530</name>
</gene>
<feature type="transmembrane region" description="Helical" evidence="1">
    <location>
        <begin position="260"/>
        <end position="277"/>
    </location>
</feature>
<sequence>MLGYFYVAVAAVIWGSNGVIVNFVPLNAYAIAFFRVLFASITLLPLLLLTQRLEMKEAAKAWRSMLALGGSLSLGWASLFQSMKLIAIANAVLLNYMAPVFVALLAPVFLNEKIEKVTVLALAMSMMGMITILFQHGLQAESLNLYGVVFGLFAGLAYAAFIILSKRAVAKYSSLAVAFYAYLATVIFLSPSLIGVNLSLDTTSWLLLFILGAFNTGFAVTLYLKGLNMIKAQKAVVFTYLEPVSAAIFGFLFLAQQPTIHMLVGGILILSAGYIVASK</sequence>
<feature type="transmembrane region" description="Helical" evidence="1">
    <location>
        <begin position="176"/>
        <end position="198"/>
    </location>
</feature>
<dbReference type="Pfam" id="PF00892">
    <property type="entry name" value="EamA"/>
    <property type="match status" value="2"/>
</dbReference>
<accession>A0A497EPY3</accession>
<name>A0A497EPY3_9CREN</name>
<dbReference type="GO" id="GO:0016020">
    <property type="term" value="C:membrane"/>
    <property type="evidence" value="ECO:0007669"/>
    <property type="project" value="InterPro"/>
</dbReference>
<feature type="transmembrane region" description="Helical" evidence="1">
    <location>
        <begin position="85"/>
        <end position="110"/>
    </location>
</feature>
<dbReference type="PANTHER" id="PTHR22911">
    <property type="entry name" value="ACYL-MALONYL CONDENSING ENZYME-RELATED"/>
    <property type="match status" value="1"/>
</dbReference>